<dbReference type="InterPro" id="IPR003010">
    <property type="entry name" value="C-N_Hydrolase"/>
</dbReference>
<dbReference type="InterPro" id="IPR044149">
    <property type="entry name" value="Nitrilases_CHs"/>
</dbReference>
<dbReference type="InterPro" id="IPR036526">
    <property type="entry name" value="C-N_Hydrolase_sf"/>
</dbReference>
<evidence type="ECO:0000313" key="5">
    <source>
        <dbReference type="Proteomes" id="UP000018144"/>
    </source>
</evidence>
<dbReference type="EMBL" id="HF936612">
    <property type="protein sequence ID" value="CCX34711.1"/>
    <property type="molecule type" value="Genomic_DNA"/>
</dbReference>
<dbReference type="PANTHER" id="PTHR46044">
    <property type="entry name" value="NITRILASE"/>
    <property type="match status" value="1"/>
</dbReference>
<evidence type="ECO:0000256" key="2">
    <source>
        <dbReference type="PROSITE-ProRule" id="PRU10139"/>
    </source>
</evidence>
<accession>U4LR97</accession>
<dbReference type="SUPFAM" id="SSF56317">
    <property type="entry name" value="Carbon-nitrogen hydrolase"/>
    <property type="match status" value="1"/>
</dbReference>
<sequence length="355" mass="38410">MTITLALAQYPTQRTPAKTLDLLESVTQKAADQGVDLLLFPEAFLGGYPRTSSFGAAVGGRTEAGREEFYQYWLNAIDLGDVDQDGLGRYEAAGDGTRERLEYIAKETGVFIVTGIVEKAGATLFCAVLFVDPERGVVGKRRKVMPTGTERLCWGVGSQKTLKAIDVEIKGEQVTLGAAICWENYMPLLRTTLYSQGVNIYLAPTADARETWVATMQHIAMEGRAFVMGCNQYVTTTSLPHYVPGAKAVEVKEGEFNLGEGGEVVSGGGSVIFDPLGKCLAGPLWGEAGILKATIGSVVQETIRGKMDMDTAIGGHYARYAVDGARDEDMMADGWDSRSDVFNFSVEGLDLQTRR</sequence>
<dbReference type="PANTHER" id="PTHR46044:SF1">
    <property type="entry name" value="CN HYDROLASE DOMAIN-CONTAINING PROTEIN"/>
    <property type="match status" value="1"/>
</dbReference>
<evidence type="ECO:0000313" key="4">
    <source>
        <dbReference type="EMBL" id="CCX34711.1"/>
    </source>
</evidence>
<dbReference type="Gene3D" id="3.60.110.10">
    <property type="entry name" value="Carbon-nitrogen hydrolase"/>
    <property type="match status" value="1"/>
</dbReference>
<dbReference type="InterPro" id="IPR000132">
    <property type="entry name" value="Nitrilase/CN_hydratase_CS"/>
</dbReference>
<dbReference type="Pfam" id="PF00795">
    <property type="entry name" value="CN_hydrolase"/>
    <property type="match status" value="1"/>
</dbReference>
<dbReference type="PROSITE" id="PS50263">
    <property type="entry name" value="CN_HYDROLASE"/>
    <property type="match status" value="1"/>
</dbReference>
<comment type="similarity">
    <text evidence="1">Belongs to the carbon-nitrogen hydrolase superfamily. Nitrilase family.</text>
</comment>
<feature type="domain" description="CN hydrolase" evidence="3">
    <location>
        <begin position="3"/>
        <end position="297"/>
    </location>
</feature>
<dbReference type="STRING" id="1076935.U4LR97"/>
<dbReference type="AlphaFoldDB" id="U4LR97"/>
<evidence type="ECO:0000256" key="1">
    <source>
        <dbReference type="ARBA" id="ARBA00008129"/>
    </source>
</evidence>
<dbReference type="PROSITE" id="PS00920">
    <property type="entry name" value="NITRIL_CHT_1"/>
    <property type="match status" value="1"/>
</dbReference>
<feature type="active site" description="Proton acceptor" evidence="2">
    <location>
        <position position="42"/>
    </location>
</feature>
<dbReference type="OrthoDB" id="10250282at2759"/>
<dbReference type="GO" id="GO:0016836">
    <property type="term" value="F:hydro-lyase activity"/>
    <property type="evidence" value="ECO:0007669"/>
    <property type="project" value="UniProtKB-ARBA"/>
</dbReference>
<name>U4LR97_PYROM</name>
<organism evidence="4 5">
    <name type="scientific">Pyronema omphalodes (strain CBS 100304)</name>
    <name type="common">Pyronema confluens</name>
    <dbReference type="NCBI Taxonomy" id="1076935"/>
    <lineage>
        <taxon>Eukaryota</taxon>
        <taxon>Fungi</taxon>
        <taxon>Dikarya</taxon>
        <taxon>Ascomycota</taxon>
        <taxon>Pezizomycotina</taxon>
        <taxon>Pezizomycetes</taxon>
        <taxon>Pezizales</taxon>
        <taxon>Pyronemataceae</taxon>
        <taxon>Pyronema</taxon>
    </lineage>
</organism>
<dbReference type="GO" id="GO:0000257">
    <property type="term" value="F:nitrilase activity"/>
    <property type="evidence" value="ECO:0007669"/>
    <property type="project" value="UniProtKB-ARBA"/>
</dbReference>
<protein>
    <submittedName>
        <fullName evidence="4">Similar to Bifunctional nitrilase/nitrile hydratase NIT4 acc. no. P46011</fullName>
    </submittedName>
</protein>
<gene>
    <name evidence="4" type="ORF">PCON_04218</name>
</gene>
<dbReference type="PROSITE" id="PS00921">
    <property type="entry name" value="NITRIL_CHT_2"/>
    <property type="match status" value="1"/>
</dbReference>
<dbReference type="Proteomes" id="UP000018144">
    <property type="component" value="Unassembled WGS sequence"/>
</dbReference>
<keyword evidence="5" id="KW-1185">Reference proteome</keyword>
<reference evidence="4 5" key="1">
    <citation type="journal article" date="2013" name="PLoS Genet.">
        <title>The genome and development-dependent transcriptomes of Pyronema confluens: a window into fungal evolution.</title>
        <authorList>
            <person name="Traeger S."/>
            <person name="Altegoer F."/>
            <person name="Freitag M."/>
            <person name="Gabaldon T."/>
            <person name="Kempken F."/>
            <person name="Kumar A."/>
            <person name="Marcet-Houben M."/>
            <person name="Poggeler S."/>
            <person name="Stajich J.E."/>
            <person name="Nowrousian M."/>
        </authorList>
    </citation>
    <scope>NUCLEOTIDE SEQUENCE [LARGE SCALE GENOMIC DNA]</scope>
    <source>
        <strain evidence="5">CBS 100304</strain>
        <tissue evidence="4">Vegetative mycelium</tissue>
    </source>
</reference>
<dbReference type="eggNOG" id="KOG0805">
    <property type="taxonomic scope" value="Eukaryota"/>
</dbReference>
<dbReference type="OMA" id="GYPKMST"/>
<evidence type="ECO:0000259" key="3">
    <source>
        <dbReference type="PROSITE" id="PS50263"/>
    </source>
</evidence>
<proteinExistence type="inferred from homology"/>